<gene>
    <name evidence="4" type="ORF">S01H4_39731</name>
</gene>
<dbReference type="EMBL" id="BART01021558">
    <property type="protein sequence ID" value="GAH01720.1"/>
    <property type="molecule type" value="Genomic_DNA"/>
</dbReference>
<feature type="non-terminal residue" evidence="4">
    <location>
        <position position="290"/>
    </location>
</feature>
<evidence type="ECO:0000313" key="4">
    <source>
        <dbReference type="EMBL" id="GAH01720.1"/>
    </source>
</evidence>
<proteinExistence type="predicted"/>
<keyword evidence="1" id="KW-0175">Coiled coil</keyword>
<dbReference type="PANTHER" id="PTHR33055">
    <property type="entry name" value="TRANSPOSASE FOR INSERTION SEQUENCE ELEMENT IS1111A"/>
    <property type="match status" value="1"/>
</dbReference>
<feature type="non-terminal residue" evidence="4">
    <location>
        <position position="1"/>
    </location>
</feature>
<feature type="coiled-coil region" evidence="1">
    <location>
        <begin position="179"/>
        <end position="206"/>
    </location>
</feature>
<name>X1D0C7_9ZZZZ</name>
<evidence type="ECO:0000259" key="3">
    <source>
        <dbReference type="Pfam" id="PF02371"/>
    </source>
</evidence>
<feature type="domain" description="Transposase IS110-like N-terminal" evidence="2">
    <location>
        <begin position="3"/>
        <end position="100"/>
    </location>
</feature>
<dbReference type="GO" id="GO:0006313">
    <property type="term" value="P:DNA transposition"/>
    <property type="evidence" value="ECO:0007669"/>
    <property type="project" value="InterPro"/>
</dbReference>
<feature type="domain" description="Transposase IS116/IS110/IS902 C-terminal" evidence="3">
    <location>
        <begin position="211"/>
        <end position="282"/>
    </location>
</feature>
<dbReference type="GO" id="GO:0003677">
    <property type="term" value="F:DNA binding"/>
    <property type="evidence" value="ECO:0007669"/>
    <property type="project" value="InterPro"/>
</dbReference>
<dbReference type="Pfam" id="PF02371">
    <property type="entry name" value="Transposase_20"/>
    <property type="match status" value="1"/>
</dbReference>
<evidence type="ECO:0000256" key="1">
    <source>
        <dbReference type="SAM" id="Coils"/>
    </source>
</evidence>
<reference evidence="4" key="1">
    <citation type="journal article" date="2014" name="Front. Microbiol.">
        <title>High frequency of phylogenetically diverse reductive dehalogenase-homologous genes in deep subseafloor sedimentary metagenomes.</title>
        <authorList>
            <person name="Kawai M."/>
            <person name="Futagami T."/>
            <person name="Toyoda A."/>
            <person name="Takaki Y."/>
            <person name="Nishi S."/>
            <person name="Hori S."/>
            <person name="Arai W."/>
            <person name="Tsubouchi T."/>
            <person name="Morono Y."/>
            <person name="Uchiyama I."/>
            <person name="Ito T."/>
            <person name="Fujiyama A."/>
            <person name="Inagaki F."/>
            <person name="Takami H."/>
        </authorList>
    </citation>
    <scope>NUCLEOTIDE SEQUENCE</scope>
    <source>
        <strain evidence="4">Expedition CK06-06</strain>
    </source>
</reference>
<organism evidence="4">
    <name type="scientific">marine sediment metagenome</name>
    <dbReference type="NCBI Taxonomy" id="412755"/>
    <lineage>
        <taxon>unclassified sequences</taxon>
        <taxon>metagenomes</taxon>
        <taxon>ecological metagenomes</taxon>
    </lineage>
</organism>
<dbReference type="InterPro" id="IPR002525">
    <property type="entry name" value="Transp_IS110-like_N"/>
</dbReference>
<dbReference type="InterPro" id="IPR003346">
    <property type="entry name" value="Transposase_20"/>
</dbReference>
<dbReference type="GO" id="GO:0004803">
    <property type="term" value="F:transposase activity"/>
    <property type="evidence" value="ECO:0007669"/>
    <property type="project" value="InterPro"/>
</dbReference>
<protein>
    <submittedName>
        <fullName evidence="4">Uncharacterized protein</fullName>
    </submittedName>
</protein>
<accession>X1D0C7</accession>
<comment type="caution">
    <text evidence="4">The sequence shown here is derived from an EMBL/GenBank/DDBJ whole genome shotgun (WGS) entry which is preliminary data.</text>
</comment>
<dbReference type="PANTHER" id="PTHR33055:SF15">
    <property type="entry name" value="TRANSPOSASE-RELATED"/>
    <property type="match status" value="1"/>
</dbReference>
<dbReference type="InterPro" id="IPR047650">
    <property type="entry name" value="Transpos_IS110"/>
</dbReference>
<sequence length="290" mass="32641">EDANSYAENFVNTLRTKGWLVAGVNAYEAKLQRANLQASTDRLDLMGIATMLINRRANCCPSQSGIYRNLRTLVRHRRKLVVMSTEVRNQMHTIVDRLFPGFLDSRKSGIVAFTKSSLYLMEDRFSSQQIRRRRQQKLIEILKRFSTQRPEVTAVKLQQYAAKVLNTPDEHISTLQLSLTQHVKHLKCLQENISQLEKEIAVCLAQTQGAFLTTIRGIGFVLSAGVTAEIGNPFEQKPINNLVSYSGIVPRIKQSGGPEGKTYTGSVSKRCNRILKDYVARAGMHLGLYG</sequence>
<dbReference type="Pfam" id="PF01548">
    <property type="entry name" value="DEDD_Tnp_IS110"/>
    <property type="match status" value="1"/>
</dbReference>
<evidence type="ECO:0000259" key="2">
    <source>
        <dbReference type="Pfam" id="PF01548"/>
    </source>
</evidence>
<dbReference type="AlphaFoldDB" id="X1D0C7"/>